<dbReference type="GO" id="GO:0003676">
    <property type="term" value="F:nucleic acid binding"/>
    <property type="evidence" value="ECO:0007669"/>
    <property type="project" value="InterPro"/>
</dbReference>
<dbReference type="Pfam" id="PF17827">
    <property type="entry name" value="PrmC_N"/>
    <property type="match status" value="1"/>
</dbReference>
<feature type="domain" description="Release factor glutamine methyltransferase N-terminal" evidence="7">
    <location>
        <begin position="39"/>
        <end position="110"/>
    </location>
</feature>
<dbReference type="PANTHER" id="PTHR18895">
    <property type="entry name" value="HEMK METHYLTRANSFERASE"/>
    <property type="match status" value="1"/>
</dbReference>
<dbReference type="PANTHER" id="PTHR18895:SF74">
    <property type="entry name" value="MTRF1L RELEASE FACTOR GLUTAMINE METHYLTRANSFERASE"/>
    <property type="match status" value="1"/>
</dbReference>
<dbReference type="Pfam" id="PF05175">
    <property type="entry name" value="MTS"/>
    <property type="match status" value="1"/>
</dbReference>
<keyword evidence="2" id="KW-0489">Methyltransferase</keyword>
<dbReference type="GO" id="GO:0102559">
    <property type="term" value="F:peptide chain release factor N(5)-glutamine methyltransferase activity"/>
    <property type="evidence" value="ECO:0007669"/>
    <property type="project" value="UniProtKB-EC"/>
</dbReference>
<dbReference type="InterPro" id="IPR002052">
    <property type="entry name" value="DNA_methylase_N6_adenine_CS"/>
</dbReference>
<evidence type="ECO:0000259" key="6">
    <source>
        <dbReference type="Pfam" id="PF05175"/>
    </source>
</evidence>
<keyword evidence="4" id="KW-0949">S-adenosyl-L-methionine</keyword>
<evidence type="ECO:0000256" key="2">
    <source>
        <dbReference type="ARBA" id="ARBA00022603"/>
    </source>
</evidence>
<feature type="domain" description="Methyltransferase small" evidence="6">
    <location>
        <begin position="139"/>
        <end position="233"/>
    </location>
</feature>
<name>A0A3P8X449_CYNSE</name>
<evidence type="ECO:0000313" key="8">
    <source>
        <dbReference type="Ensembl" id="ENSCSEP00000033884.1"/>
    </source>
</evidence>
<keyword evidence="3" id="KW-0808">Transferase</keyword>
<evidence type="ECO:0000256" key="5">
    <source>
        <dbReference type="ARBA" id="ARBA00048391"/>
    </source>
</evidence>
<dbReference type="InterPro" id="IPR004556">
    <property type="entry name" value="HemK-like"/>
</dbReference>
<dbReference type="Gene3D" id="1.10.8.10">
    <property type="entry name" value="DNA helicase RuvA subunit, C-terminal domain"/>
    <property type="match status" value="1"/>
</dbReference>
<dbReference type="GeneTree" id="ENSGT00390000014125"/>
<dbReference type="PROSITE" id="PS00092">
    <property type="entry name" value="N6_MTASE"/>
    <property type="match status" value="1"/>
</dbReference>
<accession>A0A3P8X449</accession>
<dbReference type="InterPro" id="IPR050320">
    <property type="entry name" value="N5-glutamine_MTase"/>
</dbReference>
<evidence type="ECO:0000259" key="7">
    <source>
        <dbReference type="Pfam" id="PF17827"/>
    </source>
</evidence>
<dbReference type="AlphaFoldDB" id="A0A3P8X449"/>
<reference evidence="8" key="2">
    <citation type="submission" date="2025-08" db="UniProtKB">
        <authorList>
            <consortium name="Ensembl"/>
        </authorList>
    </citation>
    <scope>IDENTIFICATION</scope>
</reference>
<evidence type="ECO:0000256" key="4">
    <source>
        <dbReference type="ARBA" id="ARBA00022691"/>
    </source>
</evidence>
<dbReference type="Ensembl" id="ENSCSET00000034321.1">
    <property type="protein sequence ID" value="ENSCSEP00000033884.1"/>
    <property type="gene ID" value="ENSCSEG00000021729.1"/>
</dbReference>
<sequence>SSPCLVTLWTLGVVQRGQFHSLHTCSPPALPVGRITALQALEFWKKHFEESGVTEPDLSSHYIVAHSLGGKTIESLEQRKLTEFLSREKTEQIWKLCTKRLSRMPVQYVIQEWDFRDLTLTMRPPVFIPRPETEELVELVLTDLKNKPSSGDTVQTCLEVGCGSGAVSLSLLSSCPQLQVVALDRSQEAVELTKENASRYTVVNKTDLNKHRADEACSRCSPVSVLVSNPPYLFSDDVKTLEPEILRFEDPFALDGGSDGLTVIKQILTVAPKILSDRGGIYLEVDPRHPPLIQQWVEANVAELRYVETRPDINSRSSNKSLLCLPPLYHYPCVNLRRRRGAAVITLLMCDIQAVLGEKKI</sequence>
<dbReference type="InterPro" id="IPR007848">
    <property type="entry name" value="Small_mtfrase_dom"/>
</dbReference>
<dbReference type="GO" id="GO:0032259">
    <property type="term" value="P:methylation"/>
    <property type="evidence" value="ECO:0007669"/>
    <property type="project" value="UniProtKB-KW"/>
</dbReference>
<dbReference type="NCBIfam" id="TIGR00536">
    <property type="entry name" value="hemK_fam"/>
    <property type="match status" value="1"/>
</dbReference>
<dbReference type="InterPro" id="IPR029063">
    <property type="entry name" value="SAM-dependent_MTases_sf"/>
</dbReference>
<protein>
    <recommendedName>
        <fullName evidence="1">peptide chain release factor N(5)-glutamine methyltransferase</fullName>
        <ecNumber evidence="1">2.1.1.297</ecNumber>
    </recommendedName>
</protein>
<evidence type="ECO:0000256" key="3">
    <source>
        <dbReference type="ARBA" id="ARBA00022679"/>
    </source>
</evidence>
<keyword evidence="9" id="KW-1185">Reference proteome</keyword>
<evidence type="ECO:0000256" key="1">
    <source>
        <dbReference type="ARBA" id="ARBA00012771"/>
    </source>
</evidence>
<dbReference type="GO" id="GO:0005739">
    <property type="term" value="C:mitochondrion"/>
    <property type="evidence" value="ECO:0007669"/>
    <property type="project" value="TreeGrafter"/>
</dbReference>
<dbReference type="EC" id="2.1.1.297" evidence="1"/>
<reference evidence="8 9" key="1">
    <citation type="journal article" date="2014" name="Nat. Genet.">
        <title>Whole-genome sequence of a flatfish provides insights into ZW sex chromosome evolution and adaptation to a benthic lifestyle.</title>
        <authorList>
            <person name="Chen S."/>
            <person name="Zhang G."/>
            <person name="Shao C."/>
            <person name="Huang Q."/>
            <person name="Liu G."/>
            <person name="Zhang P."/>
            <person name="Song W."/>
            <person name="An N."/>
            <person name="Chalopin D."/>
            <person name="Volff J.N."/>
            <person name="Hong Y."/>
            <person name="Li Q."/>
            <person name="Sha Z."/>
            <person name="Zhou H."/>
            <person name="Xie M."/>
            <person name="Yu Q."/>
            <person name="Liu Y."/>
            <person name="Xiang H."/>
            <person name="Wang N."/>
            <person name="Wu K."/>
            <person name="Yang C."/>
            <person name="Zhou Q."/>
            <person name="Liao X."/>
            <person name="Yang L."/>
            <person name="Hu Q."/>
            <person name="Zhang J."/>
            <person name="Meng L."/>
            <person name="Jin L."/>
            <person name="Tian Y."/>
            <person name="Lian J."/>
            <person name="Yang J."/>
            <person name="Miao G."/>
            <person name="Liu S."/>
            <person name="Liang Z."/>
            <person name="Yan F."/>
            <person name="Li Y."/>
            <person name="Sun B."/>
            <person name="Zhang H."/>
            <person name="Zhang J."/>
            <person name="Zhu Y."/>
            <person name="Du M."/>
            <person name="Zhao Y."/>
            <person name="Schartl M."/>
            <person name="Tang Q."/>
            <person name="Wang J."/>
        </authorList>
    </citation>
    <scope>NUCLEOTIDE SEQUENCE</scope>
</reference>
<reference evidence="8" key="3">
    <citation type="submission" date="2025-09" db="UniProtKB">
        <authorList>
            <consortium name="Ensembl"/>
        </authorList>
    </citation>
    <scope>IDENTIFICATION</scope>
</reference>
<dbReference type="SUPFAM" id="SSF53335">
    <property type="entry name" value="S-adenosyl-L-methionine-dependent methyltransferases"/>
    <property type="match status" value="1"/>
</dbReference>
<dbReference type="InterPro" id="IPR040758">
    <property type="entry name" value="PrmC_N"/>
</dbReference>
<dbReference type="STRING" id="244447.ENSCSEP00000033884"/>
<organism evidence="8 9">
    <name type="scientific">Cynoglossus semilaevis</name>
    <name type="common">Tongue sole</name>
    <dbReference type="NCBI Taxonomy" id="244447"/>
    <lineage>
        <taxon>Eukaryota</taxon>
        <taxon>Metazoa</taxon>
        <taxon>Chordata</taxon>
        <taxon>Craniata</taxon>
        <taxon>Vertebrata</taxon>
        <taxon>Euteleostomi</taxon>
        <taxon>Actinopterygii</taxon>
        <taxon>Neopterygii</taxon>
        <taxon>Teleostei</taxon>
        <taxon>Neoteleostei</taxon>
        <taxon>Acanthomorphata</taxon>
        <taxon>Carangaria</taxon>
        <taxon>Pleuronectiformes</taxon>
        <taxon>Pleuronectoidei</taxon>
        <taxon>Cynoglossidae</taxon>
        <taxon>Cynoglossinae</taxon>
        <taxon>Cynoglossus</taxon>
    </lineage>
</organism>
<proteinExistence type="predicted"/>
<dbReference type="Proteomes" id="UP000265120">
    <property type="component" value="Chromosome 11"/>
</dbReference>
<comment type="catalytic activity">
    <reaction evidence="5">
        <text>L-glutaminyl-[peptide chain release factor] + S-adenosyl-L-methionine = N(5)-methyl-L-glutaminyl-[peptide chain release factor] + S-adenosyl-L-homocysteine + H(+)</text>
        <dbReference type="Rhea" id="RHEA:42896"/>
        <dbReference type="Rhea" id="RHEA-COMP:10271"/>
        <dbReference type="Rhea" id="RHEA-COMP:10272"/>
        <dbReference type="ChEBI" id="CHEBI:15378"/>
        <dbReference type="ChEBI" id="CHEBI:30011"/>
        <dbReference type="ChEBI" id="CHEBI:57856"/>
        <dbReference type="ChEBI" id="CHEBI:59789"/>
        <dbReference type="ChEBI" id="CHEBI:61891"/>
        <dbReference type="EC" id="2.1.1.297"/>
    </reaction>
</comment>
<evidence type="ECO:0000313" key="9">
    <source>
        <dbReference type="Proteomes" id="UP000265120"/>
    </source>
</evidence>
<dbReference type="Gene3D" id="3.40.50.150">
    <property type="entry name" value="Vaccinia Virus protein VP39"/>
    <property type="match status" value="1"/>
</dbReference>
<dbReference type="CDD" id="cd02440">
    <property type="entry name" value="AdoMet_MTases"/>
    <property type="match status" value="1"/>
</dbReference>
<dbReference type="InParanoid" id="A0A3P8X449"/>